<dbReference type="Proteomes" id="UP000198287">
    <property type="component" value="Unassembled WGS sequence"/>
</dbReference>
<protein>
    <submittedName>
        <fullName evidence="2">Uncharacterized protein</fullName>
    </submittedName>
</protein>
<evidence type="ECO:0000313" key="3">
    <source>
        <dbReference type="Proteomes" id="UP000198287"/>
    </source>
</evidence>
<proteinExistence type="predicted"/>
<evidence type="ECO:0000256" key="1">
    <source>
        <dbReference type="SAM" id="SignalP"/>
    </source>
</evidence>
<dbReference type="AlphaFoldDB" id="A0A226DCR9"/>
<dbReference type="EMBL" id="LNIX01000024">
    <property type="protein sequence ID" value="OXA42953.1"/>
    <property type="molecule type" value="Genomic_DNA"/>
</dbReference>
<sequence>MKLLHPRRWFHLLFTFGAVYWSGPHLYCHGLDLSIIVDTCERNYDCFEGNDTSLIRVGLDCVGMPELYPSCCWKRCSGDTAGYCRCQSSGLLGCRGGDDGIAVYNQNC</sequence>
<keyword evidence="1" id="KW-0732">Signal</keyword>
<feature type="chain" id="PRO_5012759321" evidence="1">
    <location>
        <begin position="22"/>
        <end position="108"/>
    </location>
</feature>
<name>A0A226DCR9_FOLCA</name>
<keyword evidence="3" id="KW-1185">Reference proteome</keyword>
<reference evidence="2 3" key="1">
    <citation type="submission" date="2015-12" db="EMBL/GenBank/DDBJ databases">
        <title>The genome of Folsomia candida.</title>
        <authorList>
            <person name="Faddeeva A."/>
            <person name="Derks M.F."/>
            <person name="Anvar Y."/>
            <person name="Smit S."/>
            <person name="Van Straalen N."/>
            <person name="Roelofs D."/>
        </authorList>
    </citation>
    <scope>NUCLEOTIDE SEQUENCE [LARGE SCALE GENOMIC DNA]</scope>
    <source>
        <strain evidence="2 3">VU population</strain>
        <tissue evidence="2">Whole body</tissue>
    </source>
</reference>
<evidence type="ECO:0000313" key="2">
    <source>
        <dbReference type="EMBL" id="OXA42953.1"/>
    </source>
</evidence>
<comment type="caution">
    <text evidence="2">The sequence shown here is derived from an EMBL/GenBank/DDBJ whole genome shotgun (WGS) entry which is preliminary data.</text>
</comment>
<accession>A0A226DCR9</accession>
<organism evidence="2 3">
    <name type="scientific">Folsomia candida</name>
    <name type="common">Springtail</name>
    <dbReference type="NCBI Taxonomy" id="158441"/>
    <lineage>
        <taxon>Eukaryota</taxon>
        <taxon>Metazoa</taxon>
        <taxon>Ecdysozoa</taxon>
        <taxon>Arthropoda</taxon>
        <taxon>Hexapoda</taxon>
        <taxon>Collembola</taxon>
        <taxon>Entomobryomorpha</taxon>
        <taxon>Isotomoidea</taxon>
        <taxon>Isotomidae</taxon>
        <taxon>Proisotominae</taxon>
        <taxon>Folsomia</taxon>
    </lineage>
</organism>
<gene>
    <name evidence="2" type="ORF">Fcan01_22308</name>
</gene>
<feature type="signal peptide" evidence="1">
    <location>
        <begin position="1"/>
        <end position="21"/>
    </location>
</feature>